<organism evidence="2 3">
    <name type="scientific">Sediminicoccus rosea</name>
    <dbReference type="NCBI Taxonomy" id="1225128"/>
    <lineage>
        <taxon>Bacteria</taxon>
        <taxon>Pseudomonadati</taxon>
        <taxon>Pseudomonadota</taxon>
        <taxon>Alphaproteobacteria</taxon>
        <taxon>Acetobacterales</taxon>
        <taxon>Roseomonadaceae</taxon>
        <taxon>Sediminicoccus</taxon>
    </lineage>
</organism>
<proteinExistence type="predicted"/>
<keyword evidence="3" id="KW-1185">Reference proteome</keyword>
<evidence type="ECO:0000313" key="2">
    <source>
        <dbReference type="EMBL" id="WPB85962.1"/>
    </source>
</evidence>
<dbReference type="RefSeq" id="WP_318649940.1">
    <property type="nucleotide sequence ID" value="NZ_CP137852.1"/>
</dbReference>
<dbReference type="Pfam" id="PF18135">
    <property type="entry name" value="Type_ISP_C"/>
    <property type="match status" value="1"/>
</dbReference>
<accession>A0ABZ0PKS2</accession>
<name>A0ABZ0PKS2_9PROT</name>
<dbReference type="InterPro" id="IPR041635">
    <property type="entry name" value="Type_ISP_LLaBIII_C"/>
</dbReference>
<dbReference type="Proteomes" id="UP001305521">
    <property type="component" value="Chromosome"/>
</dbReference>
<protein>
    <submittedName>
        <fullName evidence="2">Type ISP restriction/modification enzyme</fullName>
    </submittedName>
</protein>
<evidence type="ECO:0000313" key="3">
    <source>
        <dbReference type="Proteomes" id="UP001305521"/>
    </source>
</evidence>
<gene>
    <name evidence="2" type="ORF">R9Z33_03625</name>
</gene>
<dbReference type="EMBL" id="CP137852">
    <property type="protein sequence ID" value="WPB85962.1"/>
    <property type="molecule type" value="Genomic_DNA"/>
</dbReference>
<feature type="domain" description="Type ISP restriction-modification enzyme LLaBIII C-terminal specificity" evidence="1">
    <location>
        <begin position="12"/>
        <end position="52"/>
    </location>
</feature>
<evidence type="ECO:0000259" key="1">
    <source>
        <dbReference type="Pfam" id="PF18135"/>
    </source>
</evidence>
<reference evidence="2 3" key="1">
    <citation type="submission" date="2023-11" db="EMBL/GenBank/DDBJ databases">
        <title>Arctic aerobic anoxygenic photoheterotroph Sediminicoccus rosea KRV36 adapts its photosynthesis to long days of polar summer.</title>
        <authorList>
            <person name="Tomasch J."/>
            <person name="Kopejtka K."/>
            <person name="Bily T."/>
            <person name="Gardiner A.T."/>
            <person name="Gardian Z."/>
            <person name="Shivaramu S."/>
            <person name="Koblizek M."/>
            <person name="Engelhardt F."/>
            <person name="Kaftan D."/>
        </authorList>
    </citation>
    <scope>NUCLEOTIDE SEQUENCE [LARGE SCALE GENOMIC DNA]</scope>
    <source>
        <strain evidence="2 3">R-30</strain>
    </source>
</reference>
<sequence>MDTSRGARHSGTRWFETVPELAWNFHIGGYQPAQKWLKDRATKKSGKKANPGRLLTDQDILHYRRIILALTRTAELMPKIDQIIEEHGGWPGAFRGMTDEAPPAAST</sequence>